<reference evidence="1" key="1">
    <citation type="submission" date="2021-01" db="EMBL/GenBank/DDBJ databases">
        <authorList>
            <consortium name="Genoscope - CEA"/>
            <person name="William W."/>
        </authorList>
    </citation>
    <scope>NUCLEOTIDE SEQUENCE</scope>
</reference>
<dbReference type="AlphaFoldDB" id="A0A8S1RA72"/>
<accession>A0A8S1RA72</accession>
<gene>
    <name evidence="1" type="ORF">PSON_ATCC_30995.1.T1580019</name>
</gene>
<organism evidence="1 2">
    <name type="scientific">Paramecium sonneborni</name>
    <dbReference type="NCBI Taxonomy" id="65129"/>
    <lineage>
        <taxon>Eukaryota</taxon>
        <taxon>Sar</taxon>
        <taxon>Alveolata</taxon>
        <taxon>Ciliophora</taxon>
        <taxon>Intramacronucleata</taxon>
        <taxon>Oligohymenophorea</taxon>
        <taxon>Peniculida</taxon>
        <taxon>Parameciidae</taxon>
        <taxon>Paramecium</taxon>
    </lineage>
</organism>
<dbReference type="Proteomes" id="UP000692954">
    <property type="component" value="Unassembled WGS sequence"/>
</dbReference>
<comment type="caution">
    <text evidence="1">The sequence shown here is derived from an EMBL/GenBank/DDBJ whole genome shotgun (WGS) entry which is preliminary data.</text>
</comment>
<sequence length="34" mass="3926">MKSKDTANIIIIYMLCSSYLNCFQGRKRNKSGLK</sequence>
<name>A0A8S1RA72_9CILI</name>
<protein>
    <submittedName>
        <fullName evidence="1">Uncharacterized protein</fullName>
    </submittedName>
</protein>
<dbReference type="EMBL" id="CAJJDN010000158">
    <property type="protein sequence ID" value="CAD8125296.1"/>
    <property type="molecule type" value="Genomic_DNA"/>
</dbReference>
<keyword evidence="2" id="KW-1185">Reference proteome</keyword>
<evidence type="ECO:0000313" key="2">
    <source>
        <dbReference type="Proteomes" id="UP000692954"/>
    </source>
</evidence>
<proteinExistence type="predicted"/>
<evidence type="ECO:0000313" key="1">
    <source>
        <dbReference type="EMBL" id="CAD8125296.1"/>
    </source>
</evidence>